<evidence type="ECO:0000313" key="2">
    <source>
        <dbReference type="EMBL" id="ASK64867.1"/>
    </source>
</evidence>
<keyword evidence="2" id="KW-0489">Methyltransferase</keyword>
<protein>
    <submittedName>
        <fullName evidence="2">SAM-dependent methyltransferase</fullName>
    </submittedName>
</protein>
<dbReference type="InterPro" id="IPR029063">
    <property type="entry name" value="SAM-dependent_MTases_sf"/>
</dbReference>
<name>A0A220U9S0_9MICO</name>
<reference evidence="3" key="1">
    <citation type="submission" date="2017-07" db="EMBL/GenBank/DDBJ databases">
        <title>Brachybacterium sp. VR2415.</title>
        <authorList>
            <person name="Tak E.J."/>
            <person name="Bae J.-W."/>
        </authorList>
    </citation>
    <scope>NUCLEOTIDE SEQUENCE [LARGE SCALE GENOMIC DNA]</scope>
    <source>
        <strain evidence="3">VR2415</strain>
    </source>
</reference>
<dbReference type="OrthoDB" id="65624at2"/>
<organism evidence="2 3">
    <name type="scientific">Brachybacterium avium</name>
    <dbReference type="NCBI Taxonomy" id="2017485"/>
    <lineage>
        <taxon>Bacteria</taxon>
        <taxon>Bacillati</taxon>
        <taxon>Actinomycetota</taxon>
        <taxon>Actinomycetes</taxon>
        <taxon>Micrococcales</taxon>
        <taxon>Dermabacteraceae</taxon>
        <taxon>Brachybacterium</taxon>
    </lineage>
</organism>
<dbReference type="CDD" id="cd02440">
    <property type="entry name" value="AdoMet_MTases"/>
    <property type="match status" value="1"/>
</dbReference>
<dbReference type="KEGG" id="brv:CFK39_02365"/>
<dbReference type="RefSeq" id="WP_089064115.1">
    <property type="nucleotide sequence ID" value="NZ_CP022316.1"/>
</dbReference>
<dbReference type="Pfam" id="PF08241">
    <property type="entry name" value="Methyltransf_11"/>
    <property type="match status" value="1"/>
</dbReference>
<dbReference type="InterPro" id="IPR013216">
    <property type="entry name" value="Methyltransf_11"/>
</dbReference>
<accession>A0A220U9S0</accession>
<dbReference type="GO" id="GO:0008757">
    <property type="term" value="F:S-adenosylmethionine-dependent methyltransferase activity"/>
    <property type="evidence" value="ECO:0007669"/>
    <property type="project" value="InterPro"/>
</dbReference>
<keyword evidence="2" id="KW-0808">Transferase</keyword>
<dbReference type="EMBL" id="CP022316">
    <property type="protein sequence ID" value="ASK64867.1"/>
    <property type="molecule type" value="Genomic_DNA"/>
</dbReference>
<evidence type="ECO:0000313" key="3">
    <source>
        <dbReference type="Proteomes" id="UP000198398"/>
    </source>
</evidence>
<keyword evidence="3" id="KW-1185">Reference proteome</keyword>
<dbReference type="SUPFAM" id="SSF53335">
    <property type="entry name" value="S-adenosyl-L-methionine-dependent methyltransferases"/>
    <property type="match status" value="1"/>
</dbReference>
<dbReference type="Proteomes" id="UP000198398">
    <property type="component" value="Chromosome"/>
</dbReference>
<proteinExistence type="predicted"/>
<dbReference type="AlphaFoldDB" id="A0A220U9S0"/>
<sequence>MASPTRARTTLPGANRPVAKTAGHWLLASIGKTVLRPGGRETTQWLLDHIGIPGSTVVEFAPGLGITAREILDRGPRRYVGVDSDAQAVTTVSALLPAGDHQVIEASAEHTSLPAGCADAVLGEAMLTMHTDRRKLEIMREAARLLRPGGVYAIHEMGLTPVDLSPGTKDEIRRALARSIRVNARPLTIPEWVALADEAGFQVTDTYRTSMSLLDPRRMIADEGLLGTVRIIGNVLRRPEVRRRVLAMRRVFTTHRDHLLGVGFILTRRAE</sequence>
<dbReference type="Gene3D" id="3.40.50.150">
    <property type="entry name" value="Vaccinia Virus protein VP39"/>
    <property type="match status" value="1"/>
</dbReference>
<feature type="domain" description="Methyltransferase type 11" evidence="1">
    <location>
        <begin position="59"/>
        <end position="154"/>
    </location>
</feature>
<evidence type="ECO:0000259" key="1">
    <source>
        <dbReference type="Pfam" id="PF08241"/>
    </source>
</evidence>
<gene>
    <name evidence="2" type="ORF">CFK39_02365</name>
</gene>
<dbReference type="GO" id="GO:0032259">
    <property type="term" value="P:methylation"/>
    <property type="evidence" value="ECO:0007669"/>
    <property type="project" value="UniProtKB-KW"/>
</dbReference>